<dbReference type="InterPro" id="IPR012337">
    <property type="entry name" value="RNaseH-like_sf"/>
</dbReference>
<gene>
    <name evidence="3" type="ORF">SGFS_017890</name>
</gene>
<evidence type="ECO:0000313" key="3">
    <source>
        <dbReference type="EMBL" id="BBC30495.1"/>
    </source>
</evidence>
<name>A0ABM7F1I3_9ACTN</name>
<dbReference type="EMBL" id="AP018448">
    <property type="protein sequence ID" value="BBC30495.1"/>
    <property type="molecule type" value="Genomic_DNA"/>
</dbReference>
<reference evidence="3 4" key="2">
    <citation type="journal article" date="2023" name="ChemBioChem">
        <title>Acyltransferase Domain Exchange between Two Independent Type I Polyketide Synthases in the Same Producer Strain of Macrolide Antibiotics.</title>
        <authorList>
            <person name="Kudo F."/>
            <person name="Kishikawa K."/>
            <person name="Tsuboi K."/>
            <person name="Kido T."/>
            <person name="Usui T."/>
            <person name="Hashimoto J."/>
            <person name="Shin-Ya K."/>
            <person name="Miyanaga A."/>
            <person name="Eguchi T."/>
        </authorList>
    </citation>
    <scope>NUCLEOTIDE SEQUENCE [LARGE SCALE GENOMIC DNA]</scope>
    <source>
        <strain evidence="3 4">A-8890</strain>
    </source>
</reference>
<reference evidence="3 4" key="1">
    <citation type="journal article" date="2010" name="ChemBioChem">
        <title>Cloning and characterization of the biosynthetic gene cluster of 16-membered macrolide antibiotic FD-891: involvement of a dual functional cytochrome P450 monooxygenase catalyzing epoxidation and hydroxylation.</title>
        <authorList>
            <person name="Kudo F."/>
            <person name="Motegi A."/>
            <person name="Mizoue K."/>
            <person name="Eguchi T."/>
        </authorList>
    </citation>
    <scope>NUCLEOTIDE SEQUENCE [LARGE SCALE GENOMIC DNA]</scope>
    <source>
        <strain evidence="3 4">A-8890</strain>
    </source>
</reference>
<dbReference type="InterPro" id="IPR001584">
    <property type="entry name" value="Integrase_cat-core"/>
</dbReference>
<dbReference type="Pfam" id="PF13683">
    <property type="entry name" value="rve_3"/>
    <property type="match status" value="1"/>
</dbReference>
<dbReference type="InterPro" id="IPR036388">
    <property type="entry name" value="WH-like_DNA-bd_sf"/>
</dbReference>
<organism evidence="3 4">
    <name type="scientific">Streptomyces graminofaciens</name>
    <dbReference type="NCBI Taxonomy" id="68212"/>
    <lineage>
        <taxon>Bacteria</taxon>
        <taxon>Bacillati</taxon>
        <taxon>Actinomycetota</taxon>
        <taxon>Actinomycetes</taxon>
        <taxon>Kitasatosporales</taxon>
        <taxon>Streptomycetaceae</taxon>
        <taxon>Streptomyces</taxon>
    </lineage>
</organism>
<feature type="region of interest" description="Disordered" evidence="1">
    <location>
        <begin position="302"/>
        <end position="322"/>
    </location>
</feature>
<dbReference type="InterPro" id="IPR009057">
    <property type="entry name" value="Homeodomain-like_sf"/>
</dbReference>
<dbReference type="InterPro" id="IPR047656">
    <property type="entry name" value="IS481-like_transpos"/>
</dbReference>
<dbReference type="SUPFAM" id="SSF46689">
    <property type="entry name" value="Homeodomain-like"/>
    <property type="match status" value="1"/>
</dbReference>
<dbReference type="Pfam" id="PF13565">
    <property type="entry name" value="HTH_32"/>
    <property type="match status" value="1"/>
</dbReference>
<proteinExistence type="predicted"/>
<evidence type="ECO:0000256" key="1">
    <source>
        <dbReference type="SAM" id="MobiDB-lite"/>
    </source>
</evidence>
<dbReference type="NCBIfam" id="NF033577">
    <property type="entry name" value="transpos_IS481"/>
    <property type="match status" value="1"/>
</dbReference>
<evidence type="ECO:0000259" key="2">
    <source>
        <dbReference type="PROSITE" id="PS50994"/>
    </source>
</evidence>
<feature type="compositionally biased region" description="Low complexity" evidence="1">
    <location>
        <begin position="303"/>
        <end position="314"/>
    </location>
</feature>
<sequence>MEHRFRAVSEVLDGAPVAEVARRYGTSRQSLHTWLRRFREGGRDGLRDRSRRPHTSPSRVPVEVELAICQLRQTYPKWGARRIAHELAVRGMPDAPGRSTVHRVLVRNGLVNHQIQVHRRVYKRWQRDALMQLWQMDLMGGVFLADGRECKLVTGIDDCSRFIVIATVVVQPTGRAVCEAFIAAMRRFGVPSEMLTDNGKQFTGRYSKPLPNEVMFERVCRENGINQRLTKPRSPTTTGKIERFHKTLRREMLDHSGPFADPAAAQTAIDVWVHAYNHTRPHQSLEMATPAQVFRPHRLTSGASAPSATVAAEPAPAPSEPMRLPVLPPPRSSEESAPIQAVEFEAVISPGRHVTLPQGQSLKFSPTLVGRTVTVWVSHRTVHVLLDGQLIRTRSMAFTDADLQWLIMRGGRPGGPEPRGGISADKPLAPATVVEVERKASKDGMVSLGQTPVALGSELIGKRVTLRFDGSMMYVIHAGLLVKTLPAPIPHQRRARLTGARVATTPLPPPPSQPRRAIRRVGADGTFVVARQKLRPGIAHAGKTLTVVIEETCFRVLDGEVEISTHPRKGDPVTRYRADAL</sequence>
<dbReference type="PROSITE" id="PS50994">
    <property type="entry name" value="INTEGRASE"/>
    <property type="match status" value="1"/>
</dbReference>
<accession>A0ABM7F1I3</accession>
<feature type="domain" description="Integrase catalytic" evidence="2">
    <location>
        <begin position="124"/>
        <end position="298"/>
    </location>
</feature>
<dbReference type="PANTHER" id="PTHR35004">
    <property type="entry name" value="TRANSPOSASE RV3428C-RELATED"/>
    <property type="match status" value="1"/>
</dbReference>
<protein>
    <recommendedName>
        <fullName evidence="2">Integrase catalytic domain-containing protein</fullName>
    </recommendedName>
</protein>
<dbReference type="InterPro" id="IPR036397">
    <property type="entry name" value="RNaseH_sf"/>
</dbReference>
<dbReference type="Proteomes" id="UP001321542">
    <property type="component" value="Chromosome"/>
</dbReference>
<dbReference type="SUPFAM" id="SSF53098">
    <property type="entry name" value="Ribonuclease H-like"/>
    <property type="match status" value="1"/>
</dbReference>
<dbReference type="Gene3D" id="1.10.10.10">
    <property type="entry name" value="Winged helix-like DNA-binding domain superfamily/Winged helix DNA-binding domain"/>
    <property type="match status" value="1"/>
</dbReference>
<dbReference type="PANTHER" id="PTHR35004:SF7">
    <property type="entry name" value="INTEGRASE PROTEIN"/>
    <property type="match status" value="1"/>
</dbReference>
<dbReference type="Gene3D" id="3.30.420.10">
    <property type="entry name" value="Ribonuclease H-like superfamily/Ribonuclease H"/>
    <property type="match status" value="1"/>
</dbReference>
<keyword evidence="4" id="KW-1185">Reference proteome</keyword>
<evidence type="ECO:0000313" key="4">
    <source>
        <dbReference type="Proteomes" id="UP001321542"/>
    </source>
</evidence>